<dbReference type="InterPro" id="IPR035897">
    <property type="entry name" value="Toll_tir_struct_dom_sf"/>
</dbReference>
<dbReference type="PANTHER" id="PTHR32009:SF39">
    <property type="entry name" value="TIR DOMAIN-CONTAINING PROTEIN"/>
    <property type="match status" value="1"/>
</dbReference>
<keyword evidence="2" id="KW-0378">Hydrolase</keyword>
<gene>
    <name evidence="7" type="ORF">QN277_004234</name>
</gene>
<feature type="region of interest" description="Disordered" evidence="5">
    <location>
        <begin position="270"/>
        <end position="309"/>
    </location>
</feature>
<evidence type="ECO:0000256" key="3">
    <source>
        <dbReference type="ARBA" id="ARBA00023027"/>
    </source>
</evidence>
<dbReference type="AlphaFoldDB" id="A0AAE1MBL9"/>
<accession>A0AAE1MBL9</accession>
<dbReference type="PANTHER" id="PTHR32009">
    <property type="entry name" value="TMV RESISTANCE PROTEIN N-LIKE"/>
    <property type="match status" value="1"/>
</dbReference>
<evidence type="ECO:0000313" key="7">
    <source>
        <dbReference type="EMBL" id="KAK4261202.1"/>
    </source>
</evidence>
<proteinExistence type="predicted"/>
<sequence>MLSSSSSSSSSHDSEYFSAILSSSFRQNTHGEENTRMESSSSASSSSSQSSSFIDDPSSGTTKHTHHEPIRFIEEDIPRMSSASSCSYSSFQPSSSNPSPSTAENIHEVFINFRGRDTRRGFVSYLHDALKRNGIRTYQDDRDLERGNEISSTLLRAIEQSKISIIVFSKNYASSRWTMDELVKIMNCHEKREQVVLPIFYDITPSEVRRKRSSSTGVMFRSSMNEIEQRWATAMKKAAGLAGWESSNYRTESELVEVIVNEVKKQLESMSLQGSDQGLSPQNPSPDEPNSGGSSSHDDPMPEDSSPRKCLSIGTLNLLGYLLWRKERERLILRTRRPDPPLNLDASRTVVYRNRYLLKQEQRWWGTQPEHEQQ</sequence>
<dbReference type="Gene3D" id="3.40.50.10140">
    <property type="entry name" value="Toll/interleukin-1 receptor homology (TIR) domain"/>
    <property type="match status" value="1"/>
</dbReference>
<dbReference type="PROSITE" id="PS50104">
    <property type="entry name" value="TIR"/>
    <property type="match status" value="1"/>
</dbReference>
<evidence type="ECO:0000259" key="6">
    <source>
        <dbReference type="PROSITE" id="PS50104"/>
    </source>
</evidence>
<feature type="domain" description="TIR" evidence="6">
    <location>
        <begin position="105"/>
        <end position="267"/>
    </location>
</feature>
<evidence type="ECO:0000256" key="4">
    <source>
        <dbReference type="ARBA" id="ARBA00047304"/>
    </source>
</evidence>
<feature type="region of interest" description="Disordered" evidence="5">
    <location>
        <begin position="27"/>
        <end position="69"/>
    </location>
</feature>
<evidence type="ECO:0000313" key="8">
    <source>
        <dbReference type="Proteomes" id="UP001293593"/>
    </source>
</evidence>
<comment type="caution">
    <text evidence="7">The sequence shown here is derived from an EMBL/GenBank/DDBJ whole genome shotgun (WGS) entry which is preliminary data.</text>
</comment>
<dbReference type="Proteomes" id="UP001293593">
    <property type="component" value="Unassembled WGS sequence"/>
</dbReference>
<dbReference type="EMBL" id="JAWXYG010000010">
    <property type="protein sequence ID" value="KAK4261202.1"/>
    <property type="molecule type" value="Genomic_DNA"/>
</dbReference>
<comment type="catalytic activity">
    <reaction evidence="4">
        <text>NAD(+) + H2O = ADP-D-ribose + nicotinamide + H(+)</text>
        <dbReference type="Rhea" id="RHEA:16301"/>
        <dbReference type="ChEBI" id="CHEBI:15377"/>
        <dbReference type="ChEBI" id="CHEBI:15378"/>
        <dbReference type="ChEBI" id="CHEBI:17154"/>
        <dbReference type="ChEBI" id="CHEBI:57540"/>
        <dbReference type="ChEBI" id="CHEBI:57967"/>
        <dbReference type="EC" id="3.2.2.6"/>
    </reaction>
    <physiologicalReaction direction="left-to-right" evidence="4">
        <dbReference type="Rhea" id="RHEA:16302"/>
    </physiologicalReaction>
</comment>
<feature type="region of interest" description="Disordered" evidence="5">
    <location>
        <begin position="84"/>
        <end position="103"/>
    </location>
</feature>
<dbReference type="GO" id="GO:0007165">
    <property type="term" value="P:signal transduction"/>
    <property type="evidence" value="ECO:0007669"/>
    <property type="project" value="InterPro"/>
</dbReference>
<feature type="compositionally biased region" description="Polar residues" evidence="5">
    <location>
        <begin position="270"/>
        <end position="282"/>
    </location>
</feature>
<dbReference type="GO" id="GO:0061809">
    <property type="term" value="F:NAD+ nucleosidase activity, cyclic ADP-ribose generating"/>
    <property type="evidence" value="ECO:0007669"/>
    <property type="project" value="UniProtKB-EC"/>
</dbReference>
<keyword evidence="3" id="KW-0520">NAD</keyword>
<protein>
    <recommendedName>
        <fullName evidence="1">ADP-ribosyl cyclase/cyclic ADP-ribose hydrolase</fullName>
        <ecNumber evidence="1">3.2.2.6</ecNumber>
    </recommendedName>
</protein>
<reference evidence="7" key="1">
    <citation type="submission" date="2023-10" db="EMBL/GenBank/DDBJ databases">
        <title>Chromosome-level genome of the transformable northern wattle, Acacia crassicarpa.</title>
        <authorList>
            <person name="Massaro I."/>
            <person name="Sinha N.R."/>
            <person name="Poethig S."/>
            <person name="Leichty A.R."/>
        </authorList>
    </citation>
    <scope>NUCLEOTIDE SEQUENCE</scope>
    <source>
        <strain evidence="7">Acra3RX</strain>
        <tissue evidence="7">Leaf</tissue>
    </source>
</reference>
<keyword evidence="8" id="KW-1185">Reference proteome</keyword>
<evidence type="ECO:0000256" key="2">
    <source>
        <dbReference type="ARBA" id="ARBA00022801"/>
    </source>
</evidence>
<dbReference type="SMART" id="SM00255">
    <property type="entry name" value="TIR"/>
    <property type="match status" value="1"/>
</dbReference>
<dbReference type="FunFam" id="3.40.50.10140:FF:000007">
    <property type="entry name" value="Disease resistance protein (TIR-NBS-LRR class)"/>
    <property type="match status" value="1"/>
</dbReference>
<dbReference type="Pfam" id="PF01582">
    <property type="entry name" value="TIR"/>
    <property type="match status" value="1"/>
</dbReference>
<feature type="compositionally biased region" description="Low complexity" evidence="5">
    <location>
        <begin position="84"/>
        <end position="101"/>
    </location>
</feature>
<evidence type="ECO:0000256" key="1">
    <source>
        <dbReference type="ARBA" id="ARBA00011982"/>
    </source>
</evidence>
<evidence type="ECO:0000256" key="5">
    <source>
        <dbReference type="SAM" id="MobiDB-lite"/>
    </source>
</evidence>
<feature type="compositionally biased region" description="Low complexity" evidence="5">
    <location>
        <begin position="39"/>
        <end position="52"/>
    </location>
</feature>
<dbReference type="InterPro" id="IPR000157">
    <property type="entry name" value="TIR_dom"/>
</dbReference>
<organism evidence="7 8">
    <name type="scientific">Acacia crassicarpa</name>
    <name type="common">northern wattle</name>
    <dbReference type="NCBI Taxonomy" id="499986"/>
    <lineage>
        <taxon>Eukaryota</taxon>
        <taxon>Viridiplantae</taxon>
        <taxon>Streptophyta</taxon>
        <taxon>Embryophyta</taxon>
        <taxon>Tracheophyta</taxon>
        <taxon>Spermatophyta</taxon>
        <taxon>Magnoliopsida</taxon>
        <taxon>eudicotyledons</taxon>
        <taxon>Gunneridae</taxon>
        <taxon>Pentapetalae</taxon>
        <taxon>rosids</taxon>
        <taxon>fabids</taxon>
        <taxon>Fabales</taxon>
        <taxon>Fabaceae</taxon>
        <taxon>Caesalpinioideae</taxon>
        <taxon>mimosoid clade</taxon>
        <taxon>Acacieae</taxon>
        <taxon>Acacia</taxon>
    </lineage>
</organism>
<dbReference type="EC" id="3.2.2.6" evidence="1"/>
<dbReference type="SUPFAM" id="SSF52200">
    <property type="entry name" value="Toll/Interleukin receptor TIR domain"/>
    <property type="match status" value="1"/>
</dbReference>
<name>A0AAE1MBL9_9FABA</name>